<evidence type="ECO:0000256" key="2">
    <source>
        <dbReference type="SAM" id="SignalP"/>
    </source>
</evidence>
<evidence type="ECO:0000313" key="4">
    <source>
        <dbReference type="Proteomes" id="UP000009223"/>
    </source>
</evidence>
<dbReference type="Proteomes" id="UP000009223">
    <property type="component" value="Chromosome"/>
</dbReference>
<proteinExistence type="predicted"/>
<evidence type="ECO:0000313" key="3">
    <source>
        <dbReference type="EMBL" id="AEF86912.1"/>
    </source>
</evidence>
<reference evidence="4" key="1">
    <citation type="submission" date="2009-12" db="EMBL/GenBank/DDBJ databases">
        <title>Complete sequence of Treponema primitia strain ZAS-2.</title>
        <authorList>
            <person name="Tetu S.G."/>
            <person name="Matson E."/>
            <person name="Ren Q."/>
            <person name="Seshadri R."/>
            <person name="Elbourne L."/>
            <person name="Hassan K.A."/>
            <person name="Durkin A."/>
            <person name="Radune D."/>
            <person name="Mohamoud Y."/>
            <person name="Shay R."/>
            <person name="Jin S."/>
            <person name="Zhang X."/>
            <person name="Lucey K."/>
            <person name="Ballor N.R."/>
            <person name="Ottesen E."/>
            <person name="Rosenthal R."/>
            <person name="Allen A."/>
            <person name="Leadbetter J.R."/>
            <person name="Paulsen I.T."/>
        </authorList>
    </citation>
    <scope>NUCLEOTIDE SEQUENCE [LARGE SCALE GENOMIC DNA]</scope>
    <source>
        <strain evidence="4">ATCC BAA-887 / DSM 12427 / ZAS-2</strain>
    </source>
</reference>
<feature type="compositionally biased region" description="Polar residues" evidence="1">
    <location>
        <begin position="171"/>
        <end position="182"/>
    </location>
</feature>
<feature type="chain" id="PRO_5003336090" evidence="2">
    <location>
        <begin position="23"/>
        <end position="182"/>
    </location>
</feature>
<dbReference type="RefSeq" id="WP_015709446.1">
    <property type="nucleotide sequence ID" value="NC_015578.1"/>
</dbReference>
<keyword evidence="2" id="KW-0732">Signal</keyword>
<dbReference type="HOGENOM" id="CLU_142314_0_0_12"/>
<reference evidence="3 4" key="2">
    <citation type="journal article" date="2011" name="ISME J.">
        <title>RNA-seq reveals cooperative metabolic interactions between two termite-gut spirochete species in co-culture.</title>
        <authorList>
            <person name="Rosenthal A.Z."/>
            <person name="Matson E.G."/>
            <person name="Eldar A."/>
            <person name="Leadbetter J.R."/>
        </authorList>
    </citation>
    <scope>NUCLEOTIDE SEQUENCE [LARGE SCALE GENOMIC DNA]</scope>
    <source>
        <strain evidence="4">ATCC BAA-887 / DSM 12427 / ZAS-2</strain>
    </source>
</reference>
<dbReference type="STRING" id="545694.TREPR_0578"/>
<feature type="region of interest" description="Disordered" evidence="1">
    <location>
        <begin position="162"/>
        <end position="182"/>
    </location>
</feature>
<sequence>MNKNIGLLFCLSFIFSVPFAHAQTAAELERILVVDAVSTGDAAWLILSAAGTAPVEISAGEAYGLAKENRWLAKKARSDEAITLGAVSFLIMQSLDLKGGLMYSIFPGPRYAYRELISQNVLQGRSYASLEVSGERLLRILSRALEYAGEISPNKISVGNTGENAPAKVSMENTADLSAQGD</sequence>
<gene>
    <name evidence="3" type="ordered locus">TREPR_0578</name>
</gene>
<protein>
    <submittedName>
        <fullName evidence="3">Uncharacterized protein</fullName>
    </submittedName>
</protein>
<dbReference type="AlphaFoldDB" id="F5YKR4"/>
<dbReference type="KEGG" id="tpi:TREPR_0578"/>
<accession>F5YKR4</accession>
<evidence type="ECO:0000256" key="1">
    <source>
        <dbReference type="SAM" id="MobiDB-lite"/>
    </source>
</evidence>
<dbReference type="EMBL" id="CP001843">
    <property type="protein sequence ID" value="AEF86912.1"/>
    <property type="molecule type" value="Genomic_DNA"/>
</dbReference>
<name>F5YKR4_TREPZ</name>
<keyword evidence="4" id="KW-1185">Reference proteome</keyword>
<organism evidence="3 4">
    <name type="scientific">Treponema primitia (strain ATCC BAA-887 / DSM 12427 / ZAS-2)</name>
    <dbReference type="NCBI Taxonomy" id="545694"/>
    <lineage>
        <taxon>Bacteria</taxon>
        <taxon>Pseudomonadati</taxon>
        <taxon>Spirochaetota</taxon>
        <taxon>Spirochaetia</taxon>
        <taxon>Spirochaetales</taxon>
        <taxon>Treponemataceae</taxon>
        <taxon>Treponema</taxon>
    </lineage>
</organism>
<feature type="signal peptide" evidence="2">
    <location>
        <begin position="1"/>
        <end position="22"/>
    </location>
</feature>